<gene>
    <name evidence="2" type="ORF">PoB_004844900</name>
</gene>
<dbReference type="Proteomes" id="UP000735302">
    <property type="component" value="Unassembled WGS sequence"/>
</dbReference>
<evidence type="ECO:0000313" key="2">
    <source>
        <dbReference type="EMBL" id="GFO21944.1"/>
    </source>
</evidence>
<keyword evidence="1" id="KW-0812">Transmembrane</keyword>
<comment type="caution">
    <text evidence="2">The sequence shown here is derived from an EMBL/GenBank/DDBJ whole genome shotgun (WGS) entry which is preliminary data.</text>
</comment>
<proteinExistence type="predicted"/>
<accession>A0AAV4BUA4</accession>
<dbReference type="EMBL" id="BLXT01005315">
    <property type="protein sequence ID" value="GFO21944.1"/>
    <property type="molecule type" value="Genomic_DNA"/>
</dbReference>
<keyword evidence="3" id="KW-1185">Reference proteome</keyword>
<name>A0AAV4BUA4_9GAST</name>
<keyword evidence="1" id="KW-0472">Membrane</keyword>
<dbReference type="AlphaFoldDB" id="A0AAV4BUA4"/>
<sequence length="115" mass="13147">MLVWGLKERNQRWATGLVGDCSRDQRATNHNRPSNRVSENNGRISVLQVPNERNAAPCLPTHRSSMAASRATTDRDRKLGRMVLLLSAIQLTSFTPTIVWTCFTYIWPEYKGMDR</sequence>
<protein>
    <submittedName>
        <fullName evidence="2">Uncharacterized protein</fullName>
    </submittedName>
</protein>
<reference evidence="2 3" key="1">
    <citation type="journal article" date="2021" name="Elife">
        <title>Chloroplast acquisition without the gene transfer in kleptoplastic sea slugs, Plakobranchus ocellatus.</title>
        <authorList>
            <person name="Maeda T."/>
            <person name="Takahashi S."/>
            <person name="Yoshida T."/>
            <person name="Shimamura S."/>
            <person name="Takaki Y."/>
            <person name="Nagai Y."/>
            <person name="Toyoda A."/>
            <person name="Suzuki Y."/>
            <person name="Arimoto A."/>
            <person name="Ishii H."/>
            <person name="Satoh N."/>
            <person name="Nishiyama T."/>
            <person name="Hasebe M."/>
            <person name="Maruyama T."/>
            <person name="Minagawa J."/>
            <person name="Obokata J."/>
            <person name="Shigenobu S."/>
        </authorList>
    </citation>
    <scope>NUCLEOTIDE SEQUENCE [LARGE SCALE GENOMIC DNA]</scope>
</reference>
<keyword evidence="1" id="KW-1133">Transmembrane helix</keyword>
<evidence type="ECO:0000313" key="3">
    <source>
        <dbReference type="Proteomes" id="UP000735302"/>
    </source>
</evidence>
<organism evidence="2 3">
    <name type="scientific">Plakobranchus ocellatus</name>
    <dbReference type="NCBI Taxonomy" id="259542"/>
    <lineage>
        <taxon>Eukaryota</taxon>
        <taxon>Metazoa</taxon>
        <taxon>Spiralia</taxon>
        <taxon>Lophotrochozoa</taxon>
        <taxon>Mollusca</taxon>
        <taxon>Gastropoda</taxon>
        <taxon>Heterobranchia</taxon>
        <taxon>Euthyneura</taxon>
        <taxon>Panpulmonata</taxon>
        <taxon>Sacoglossa</taxon>
        <taxon>Placobranchoidea</taxon>
        <taxon>Plakobranchidae</taxon>
        <taxon>Plakobranchus</taxon>
    </lineage>
</organism>
<feature type="transmembrane region" description="Helical" evidence="1">
    <location>
        <begin position="83"/>
        <end position="107"/>
    </location>
</feature>
<evidence type="ECO:0000256" key="1">
    <source>
        <dbReference type="SAM" id="Phobius"/>
    </source>
</evidence>